<dbReference type="EMBL" id="JAGHQM010000671">
    <property type="protein sequence ID" value="KAH0559083.1"/>
    <property type="molecule type" value="Genomic_DNA"/>
</dbReference>
<dbReference type="PANTHER" id="PTHR47524">
    <property type="entry name" value="20S RRNA ACCUMULATION PROTEIN 4"/>
    <property type="match status" value="1"/>
</dbReference>
<dbReference type="Proteomes" id="UP000750711">
    <property type="component" value="Unassembled WGS sequence"/>
</dbReference>
<accession>A0A9P8LBI9</accession>
<organism evidence="1 2">
    <name type="scientific">Trichoglossum hirsutum</name>
    <dbReference type="NCBI Taxonomy" id="265104"/>
    <lineage>
        <taxon>Eukaryota</taxon>
        <taxon>Fungi</taxon>
        <taxon>Dikarya</taxon>
        <taxon>Ascomycota</taxon>
        <taxon>Pezizomycotina</taxon>
        <taxon>Geoglossomycetes</taxon>
        <taxon>Geoglossales</taxon>
        <taxon>Geoglossaceae</taxon>
        <taxon>Trichoglossum</taxon>
    </lineage>
</organism>
<comment type="caution">
    <text evidence="1">The sequence shown here is derived from an EMBL/GenBank/DDBJ whole genome shotgun (WGS) entry which is preliminary data.</text>
</comment>
<name>A0A9P8LBI9_9PEZI</name>
<protein>
    <submittedName>
        <fullName evidence="1">Uncharacterized protein</fullName>
    </submittedName>
</protein>
<keyword evidence="2" id="KW-1185">Reference proteome</keyword>
<dbReference type="AlphaFoldDB" id="A0A9P8LBI9"/>
<reference evidence="1" key="1">
    <citation type="submission" date="2021-03" db="EMBL/GenBank/DDBJ databases">
        <title>Comparative genomics and phylogenomic investigation of the class Geoglossomycetes provide insights into ecological specialization and systematics.</title>
        <authorList>
            <person name="Melie T."/>
            <person name="Pirro S."/>
            <person name="Miller A.N."/>
            <person name="Quandt A."/>
        </authorList>
    </citation>
    <scope>NUCLEOTIDE SEQUENCE</scope>
    <source>
        <strain evidence="1">CAQ_001_2017</strain>
    </source>
</reference>
<evidence type="ECO:0000313" key="2">
    <source>
        <dbReference type="Proteomes" id="UP000750711"/>
    </source>
</evidence>
<sequence>MALLLLLNGDLPLVFPGHERRLYVFACRRKTCRRREGSVRALRGVRASGGAAGKAVAVGVAKKEPKEKAQVGPSRRQNVGESLFGVAPATAGAANP</sequence>
<feature type="non-terminal residue" evidence="1">
    <location>
        <position position="96"/>
    </location>
</feature>
<gene>
    <name evidence="1" type="ORF">GP486_004334</name>
</gene>
<proteinExistence type="predicted"/>
<evidence type="ECO:0000313" key="1">
    <source>
        <dbReference type="EMBL" id="KAH0559083.1"/>
    </source>
</evidence>
<dbReference type="PANTHER" id="PTHR47524:SF1">
    <property type="entry name" value="20S RRNA ACCUMULATION PROTEIN 4"/>
    <property type="match status" value="1"/>
</dbReference>
<dbReference type="GO" id="GO:0030490">
    <property type="term" value="P:maturation of SSU-rRNA"/>
    <property type="evidence" value="ECO:0007669"/>
    <property type="project" value="TreeGrafter"/>
</dbReference>